<sequence length="79" mass="8404">MIPDTPLIGHTRTVPSMDARERRVDTARILGTIALVIGFLIAIVGLATDSTPAKGYLFAGMLVTVGVGLRLEAAITDRR</sequence>
<dbReference type="Proteomes" id="UP000619479">
    <property type="component" value="Unassembled WGS sequence"/>
</dbReference>
<accession>A0A919ITZ0</accession>
<keyword evidence="1" id="KW-0472">Membrane</keyword>
<gene>
    <name evidence="2" type="ORF">Acy02nite_91130</name>
</gene>
<feature type="transmembrane region" description="Helical" evidence="1">
    <location>
        <begin position="53"/>
        <end position="71"/>
    </location>
</feature>
<keyword evidence="1" id="KW-0812">Transmembrane</keyword>
<evidence type="ECO:0000313" key="3">
    <source>
        <dbReference type="Proteomes" id="UP000619479"/>
    </source>
</evidence>
<reference evidence="2" key="1">
    <citation type="submission" date="2021-01" db="EMBL/GenBank/DDBJ databases">
        <title>Whole genome shotgun sequence of Actinoplanes cyaneus NBRC 14990.</title>
        <authorList>
            <person name="Komaki H."/>
            <person name="Tamura T."/>
        </authorList>
    </citation>
    <scope>NUCLEOTIDE SEQUENCE</scope>
    <source>
        <strain evidence="2">NBRC 14990</strain>
    </source>
</reference>
<proteinExistence type="predicted"/>
<protein>
    <submittedName>
        <fullName evidence="2">Uncharacterized protein</fullName>
    </submittedName>
</protein>
<name>A0A919ITZ0_9ACTN</name>
<keyword evidence="3" id="KW-1185">Reference proteome</keyword>
<dbReference type="EMBL" id="BOMH01000107">
    <property type="protein sequence ID" value="GID71232.1"/>
    <property type="molecule type" value="Genomic_DNA"/>
</dbReference>
<organism evidence="2 3">
    <name type="scientific">Actinoplanes cyaneus</name>
    <dbReference type="NCBI Taxonomy" id="52696"/>
    <lineage>
        <taxon>Bacteria</taxon>
        <taxon>Bacillati</taxon>
        <taxon>Actinomycetota</taxon>
        <taxon>Actinomycetes</taxon>
        <taxon>Micromonosporales</taxon>
        <taxon>Micromonosporaceae</taxon>
        <taxon>Actinoplanes</taxon>
    </lineage>
</organism>
<evidence type="ECO:0000256" key="1">
    <source>
        <dbReference type="SAM" id="Phobius"/>
    </source>
</evidence>
<keyword evidence="1" id="KW-1133">Transmembrane helix</keyword>
<comment type="caution">
    <text evidence="2">The sequence shown here is derived from an EMBL/GenBank/DDBJ whole genome shotgun (WGS) entry which is preliminary data.</text>
</comment>
<dbReference type="AlphaFoldDB" id="A0A919ITZ0"/>
<evidence type="ECO:0000313" key="2">
    <source>
        <dbReference type="EMBL" id="GID71232.1"/>
    </source>
</evidence>
<feature type="transmembrane region" description="Helical" evidence="1">
    <location>
        <begin position="27"/>
        <end position="47"/>
    </location>
</feature>